<sequence length="66" mass="6998">MLLYSRFLHYPVCLAAAGDAVWKGSCTLAVMCRCATLPSTASDRPVDSDEPLAATIRSIGRSLGNP</sequence>
<organism evidence="1 2">
    <name type="scientific">Hibiscus sabdariffa</name>
    <name type="common">roselle</name>
    <dbReference type="NCBI Taxonomy" id="183260"/>
    <lineage>
        <taxon>Eukaryota</taxon>
        <taxon>Viridiplantae</taxon>
        <taxon>Streptophyta</taxon>
        <taxon>Embryophyta</taxon>
        <taxon>Tracheophyta</taxon>
        <taxon>Spermatophyta</taxon>
        <taxon>Magnoliopsida</taxon>
        <taxon>eudicotyledons</taxon>
        <taxon>Gunneridae</taxon>
        <taxon>Pentapetalae</taxon>
        <taxon>rosids</taxon>
        <taxon>malvids</taxon>
        <taxon>Malvales</taxon>
        <taxon>Malvaceae</taxon>
        <taxon>Malvoideae</taxon>
        <taxon>Hibiscus</taxon>
    </lineage>
</organism>
<protein>
    <recommendedName>
        <fullName evidence="3">Secreted protein</fullName>
    </recommendedName>
</protein>
<evidence type="ECO:0000313" key="1">
    <source>
        <dbReference type="EMBL" id="KAK8985000.1"/>
    </source>
</evidence>
<proteinExistence type="predicted"/>
<gene>
    <name evidence="1" type="ORF">V6N11_082621</name>
</gene>
<evidence type="ECO:0000313" key="2">
    <source>
        <dbReference type="Proteomes" id="UP001396334"/>
    </source>
</evidence>
<reference evidence="1 2" key="1">
    <citation type="journal article" date="2024" name="G3 (Bethesda)">
        <title>Genome assembly of Hibiscus sabdariffa L. provides insights into metabolisms of medicinal natural products.</title>
        <authorList>
            <person name="Kim T."/>
        </authorList>
    </citation>
    <scope>NUCLEOTIDE SEQUENCE [LARGE SCALE GENOMIC DNA]</scope>
    <source>
        <strain evidence="1">TK-2024</strain>
        <tissue evidence="1">Old leaves</tissue>
    </source>
</reference>
<keyword evidence="2" id="KW-1185">Reference proteome</keyword>
<evidence type="ECO:0008006" key="3">
    <source>
        <dbReference type="Google" id="ProtNLM"/>
    </source>
</evidence>
<name>A0ABR2P993_9ROSI</name>
<dbReference type="Proteomes" id="UP001396334">
    <property type="component" value="Unassembled WGS sequence"/>
</dbReference>
<accession>A0ABR2P993</accession>
<comment type="caution">
    <text evidence="1">The sequence shown here is derived from an EMBL/GenBank/DDBJ whole genome shotgun (WGS) entry which is preliminary data.</text>
</comment>
<dbReference type="EMBL" id="JBBPBN010000072">
    <property type="protein sequence ID" value="KAK8985000.1"/>
    <property type="molecule type" value="Genomic_DNA"/>
</dbReference>